<evidence type="ECO:0000256" key="3">
    <source>
        <dbReference type="SAM" id="Coils"/>
    </source>
</evidence>
<evidence type="ECO:0000313" key="4">
    <source>
        <dbReference type="EMBL" id="KAB1220198.1"/>
    </source>
</evidence>
<dbReference type="OrthoDB" id="187139at2759"/>
<sequence length="237" mass="26873">MKEEDEECKDEKIEEEIEAMDENLQLQEKEMGAQRKDSTRVLKYPKKLAHVPLQVIVLIENLNPECFKLLSPLILREHKTIKNIRKRKKKRKKKKEKTRVLEWIYVKGAGQIGYATSIVTISEFGAVGAGVTQTILNVIFYLNSLANMGGAKPFDLASQWLTRNFDLICPLTLWLDKDAVILGSTTSENWQVIDHLQSNGRGRKLLGERNSCLIFGHHLTNIVITSDTETIGGQGDI</sequence>
<protein>
    <submittedName>
        <fullName evidence="4">Putative polygalacturonase</fullName>
    </submittedName>
</protein>
<feature type="coiled-coil region" evidence="3">
    <location>
        <begin position="3"/>
        <end position="37"/>
    </location>
</feature>
<dbReference type="PANTHER" id="PTHR31339:SF9">
    <property type="entry name" value="PLASMIN AND FIBRONECTIN-BINDING PROTEIN A"/>
    <property type="match status" value="1"/>
</dbReference>
<dbReference type="InterPro" id="IPR051801">
    <property type="entry name" value="GH28_Enzymes"/>
</dbReference>
<keyword evidence="3" id="KW-0175">Coiled coil</keyword>
<keyword evidence="2" id="KW-0964">Secreted</keyword>
<proteinExistence type="predicted"/>
<dbReference type="Gene3D" id="2.160.20.10">
    <property type="entry name" value="Single-stranded right-handed beta-helix, Pectin lyase-like"/>
    <property type="match status" value="1"/>
</dbReference>
<dbReference type="PANTHER" id="PTHR31339">
    <property type="entry name" value="PECTIN LYASE-RELATED"/>
    <property type="match status" value="1"/>
</dbReference>
<gene>
    <name evidence="4" type="ORF">CJ030_MR3G017022</name>
</gene>
<keyword evidence="2" id="KW-0134">Cell wall</keyword>
<organism evidence="4 5">
    <name type="scientific">Morella rubra</name>
    <name type="common">Chinese bayberry</name>
    <dbReference type="NCBI Taxonomy" id="262757"/>
    <lineage>
        <taxon>Eukaryota</taxon>
        <taxon>Viridiplantae</taxon>
        <taxon>Streptophyta</taxon>
        <taxon>Embryophyta</taxon>
        <taxon>Tracheophyta</taxon>
        <taxon>Spermatophyta</taxon>
        <taxon>Magnoliopsida</taxon>
        <taxon>eudicotyledons</taxon>
        <taxon>Gunneridae</taxon>
        <taxon>Pentapetalae</taxon>
        <taxon>rosids</taxon>
        <taxon>fabids</taxon>
        <taxon>Fagales</taxon>
        <taxon>Myricaceae</taxon>
        <taxon>Morella</taxon>
    </lineage>
</organism>
<keyword evidence="5" id="KW-1185">Reference proteome</keyword>
<dbReference type="Proteomes" id="UP000516437">
    <property type="component" value="Chromosome 3"/>
</dbReference>
<evidence type="ECO:0000256" key="2">
    <source>
        <dbReference type="ARBA" id="ARBA00022512"/>
    </source>
</evidence>
<evidence type="ECO:0000313" key="5">
    <source>
        <dbReference type="Proteomes" id="UP000516437"/>
    </source>
</evidence>
<dbReference type="EMBL" id="RXIC02000021">
    <property type="protein sequence ID" value="KAB1220198.1"/>
    <property type="molecule type" value="Genomic_DNA"/>
</dbReference>
<comment type="subcellular location">
    <subcellularLocation>
        <location evidence="1">Secreted</location>
        <location evidence="1">Cell wall</location>
    </subcellularLocation>
</comment>
<dbReference type="SUPFAM" id="SSF51126">
    <property type="entry name" value="Pectin lyase-like"/>
    <property type="match status" value="1"/>
</dbReference>
<reference evidence="4 5" key="1">
    <citation type="journal article" date="2019" name="Plant Biotechnol. J.">
        <title>The red bayberry genome and genetic basis of sex determination.</title>
        <authorList>
            <person name="Jia H.M."/>
            <person name="Jia H.J."/>
            <person name="Cai Q.L."/>
            <person name="Wang Y."/>
            <person name="Zhao H.B."/>
            <person name="Yang W.F."/>
            <person name="Wang G.Y."/>
            <person name="Li Y.H."/>
            <person name="Zhan D.L."/>
            <person name="Shen Y.T."/>
            <person name="Niu Q.F."/>
            <person name="Chang L."/>
            <person name="Qiu J."/>
            <person name="Zhao L."/>
            <person name="Xie H.B."/>
            <person name="Fu W.Y."/>
            <person name="Jin J."/>
            <person name="Li X.W."/>
            <person name="Jiao Y."/>
            <person name="Zhou C.C."/>
            <person name="Tu T."/>
            <person name="Chai C.Y."/>
            <person name="Gao J.L."/>
            <person name="Fan L.J."/>
            <person name="van de Weg E."/>
            <person name="Wang J.Y."/>
            <person name="Gao Z.S."/>
        </authorList>
    </citation>
    <scope>NUCLEOTIDE SEQUENCE [LARGE SCALE GENOMIC DNA]</scope>
    <source>
        <tissue evidence="4">Leaves</tissue>
    </source>
</reference>
<comment type="caution">
    <text evidence="4">The sequence shown here is derived from an EMBL/GenBank/DDBJ whole genome shotgun (WGS) entry which is preliminary data.</text>
</comment>
<dbReference type="InterPro" id="IPR012334">
    <property type="entry name" value="Pectin_lyas_fold"/>
</dbReference>
<evidence type="ECO:0000256" key="1">
    <source>
        <dbReference type="ARBA" id="ARBA00004191"/>
    </source>
</evidence>
<dbReference type="AlphaFoldDB" id="A0A6A1W934"/>
<dbReference type="InterPro" id="IPR011050">
    <property type="entry name" value="Pectin_lyase_fold/virulence"/>
</dbReference>
<accession>A0A6A1W934</accession>
<name>A0A6A1W934_9ROSI</name>